<evidence type="ECO:0000313" key="1">
    <source>
        <dbReference type="EMBL" id="MBA0727794.1"/>
    </source>
</evidence>
<reference evidence="1 2" key="1">
    <citation type="journal article" date="2019" name="Genome Biol. Evol.">
        <title>Insights into the evolution of the New World diploid cottons (Gossypium, subgenus Houzingenia) based on genome sequencing.</title>
        <authorList>
            <person name="Grover C.E."/>
            <person name="Arick M.A. 2nd"/>
            <person name="Thrash A."/>
            <person name="Conover J.L."/>
            <person name="Sanders W.S."/>
            <person name="Peterson D.G."/>
            <person name="Frelichowski J.E."/>
            <person name="Scheffler J.A."/>
            <person name="Scheffler B.E."/>
            <person name="Wendel J.F."/>
        </authorList>
    </citation>
    <scope>NUCLEOTIDE SEQUENCE [LARGE SCALE GENOMIC DNA]</scope>
    <source>
        <strain evidence="1">4</strain>
        <tissue evidence="1">Leaf</tissue>
    </source>
</reference>
<dbReference type="Proteomes" id="UP000593574">
    <property type="component" value="Unassembled WGS sequence"/>
</dbReference>
<gene>
    <name evidence="1" type="ORF">Golax_000750</name>
</gene>
<sequence>MLICDLVNLEEVREEWVSLLRTK</sequence>
<protein>
    <submittedName>
        <fullName evidence="1">Uncharacterized protein</fullName>
    </submittedName>
</protein>
<dbReference type="AlphaFoldDB" id="A0A7J9AWM4"/>
<accession>A0A7J9AWM4</accession>
<keyword evidence="2" id="KW-1185">Reference proteome</keyword>
<proteinExistence type="predicted"/>
<evidence type="ECO:0000313" key="2">
    <source>
        <dbReference type="Proteomes" id="UP000593574"/>
    </source>
</evidence>
<name>A0A7J9AWM4_9ROSI</name>
<dbReference type="EMBL" id="JABEZV010000013">
    <property type="protein sequence ID" value="MBA0727794.1"/>
    <property type="molecule type" value="Genomic_DNA"/>
</dbReference>
<organism evidence="1 2">
    <name type="scientific">Gossypium laxum</name>
    <dbReference type="NCBI Taxonomy" id="34288"/>
    <lineage>
        <taxon>Eukaryota</taxon>
        <taxon>Viridiplantae</taxon>
        <taxon>Streptophyta</taxon>
        <taxon>Embryophyta</taxon>
        <taxon>Tracheophyta</taxon>
        <taxon>Spermatophyta</taxon>
        <taxon>Magnoliopsida</taxon>
        <taxon>eudicotyledons</taxon>
        <taxon>Gunneridae</taxon>
        <taxon>Pentapetalae</taxon>
        <taxon>rosids</taxon>
        <taxon>malvids</taxon>
        <taxon>Malvales</taxon>
        <taxon>Malvaceae</taxon>
        <taxon>Malvoideae</taxon>
        <taxon>Gossypium</taxon>
    </lineage>
</organism>
<comment type="caution">
    <text evidence="1">The sequence shown here is derived from an EMBL/GenBank/DDBJ whole genome shotgun (WGS) entry which is preliminary data.</text>
</comment>